<keyword evidence="2" id="KW-1185">Reference proteome</keyword>
<dbReference type="EMBL" id="MCIA01000016">
    <property type="protein sequence ID" value="RKD31751.1"/>
    <property type="molecule type" value="Genomic_DNA"/>
</dbReference>
<proteinExistence type="predicted"/>
<dbReference type="Gene3D" id="3.90.1200.10">
    <property type="match status" value="1"/>
</dbReference>
<dbReference type="PANTHER" id="PTHR22603">
    <property type="entry name" value="CHOLINE/ETHANOALAMINE KINASE"/>
    <property type="match status" value="1"/>
</dbReference>
<dbReference type="AlphaFoldDB" id="A0A419T2S8"/>
<dbReference type="Proteomes" id="UP000284277">
    <property type="component" value="Unassembled WGS sequence"/>
</dbReference>
<name>A0A419T2S8_9FIRM</name>
<dbReference type="PANTHER" id="PTHR22603:SF66">
    <property type="entry name" value="ETHANOLAMINE KINASE"/>
    <property type="match status" value="1"/>
</dbReference>
<comment type="caution">
    <text evidence="1">The sequence shown here is derived from an EMBL/GenBank/DDBJ whole genome shotgun (WGS) entry which is preliminary data.</text>
</comment>
<gene>
    <name evidence="1" type="ORF">BET01_19730</name>
</gene>
<evidence type="ECO:0008006" key="3">
    <source>
        <dbReference type="Google" id="ProtNLM"/>
    </source>
</evidence>
<evidence type="ECO:0000313" key="2">
    <source>
        <dbReference type="Proteomes" id="UP000284277"/>
    </source>
</evidence>
<dbReference type="GO" id="GO:0004305">
    <property type="term" value="F:ethanolamine kinase activity"/>
    <property type="evidence" value="ECO:0007669"/>
    <property type="project" value="TreeGrafter"/>
</dbReference>
<dbReference type="GO" id="GO:0006646">
    <property type="term" value="P:phosphatidylethanolamine biosynthetic process"/>
    <property type="evidence" value="ECO:0007669"/>
    <property type="project" value="TreeGrafter"/>
</dbReference>
<organism evidence="1 2">
    <name type="scientific">Lacrimispora algidixylanolytica</name>
    <dbReference type="NCBI Taxonomy" id="94868"/>
    <lineage>
        <taxon>Bacteria</taxon>
        <taxon>Bacillati</taxon>
        <taxon>Bacillota</taxon>
        <taxon>Clostridia</taxon>
        <taxon>Lachnospirales</taxon>
        <taxon>Lachnospiraceae</taxon>
        <taxon>Lacrimispora</taxon>
    </lineage>
</organism>
<dbReference type="InterPro" id="IPR011009">
    <property type="entry name" value="Kinase-like_dom_sf"/>
</dbReference>
<sequence>MMKIELSDKKNIEKLAQTIFPVNSVISLTRLGGLTNRSYCVLMDSSKQYVFRLPGEGTEELINRQYEKISTVLACKLGIDTDLLYFCDKTGIKISRYIENARTMSPNTMRKRENILAVADLLKTLHKCDFNTGVPFEFFQMVNGYEDFIKSNNGSFYEDYHDVNRQVMQIKNETDKGISTLVPCHNDPLCENWICDDSRMYLIDWEYAGMNDPFWDLADVSIEAQMNDEMDAKLLSCYLGHKPMEDEKFRFMANKIYLDFLWSLWGKTRTPFDGHLMEQYALNRYIRLKQNLLSI</sequence>
<evidence type="ECO:0000313" key="1">
    <source>
        <dbReference type="EMBL" id="RKD31751.1"/>
    </source>
</evidence>
<dbReference type="GO" id="GO:0005737">
    <property type="term" value="C:cytoplasm"/>
    <property type="evidence" value="ECO:0007669"/>
    <property type="project" value="TreeGrafter"/>
</dbReference>
<accession>A0A419T2S8</accession>
<dbReference type="OrthoDB" id="9803871at2"/>
<dbReference type="Pfam" id="PF01633">
    <property type="entry name" value="Choline_kinase"/>
    <property type="match status" value="1"/>
</dbReference>
<dbReference type="Gene3D" id="3.30.200.20">
    <property type="entry name" value="Phosphorylase Kinase, domain 1"/>
    <property type="match status" value="1"/>
</dbReference>
<dbReference type="RefSeq" id="WP_158585044.1">
    <property type="nucleotide sequence ID" value="NZ_MCIA01000016.1"/>
</dbReference>
<dbReference type="CDD" id="cd05151">
    <property type="entry name" value="ChoK-like"/>
    <property type="match status" value="1"/>
</dbReference>
<protein>
    <recommendedName>
        <fullName evidence="3">Choline kinase</fullName>
    </recommendedName>
</protein>
<dbReference type="SUPFAM" id="SSF56112">
    <property type="entry name" value="Protein kinase-like (PK-like)"/>
    <property type="match status" value="1"/>
</dbReference>
<reference evidence="1 2" key="1">
    <citation type="submission" date="2016-08" db="EMBL/GenBank/DDBJ databases">
        <title>A new outlook on sporulation: Clostridium algidixylanolyticum.</title>
        <authorList>
            <person name="Poppleton D.I."/>
            <person name="Gribaldo S."/>
        </authorList>
    </citation>
    <scope>NUCLEOTIDE SEQUENCE [LARGE SCALE GENOMIC DNA]</scope>
    <source>
        <strain evidence="1 2">SPL73</strain>
    </source>
</reference>